<organism evidence="3 4">
    <name type="scientific">Bordetella genomosp. 2</name>
    <dbReference type="NCBI Taxonomy" id="1983456"/>
    <lineage>
        <taxon>Bacteria</taxon>
        <taxon>Pseudomonadati</taxon>
        <taxon>Pseudomonadota</taxon>
        <taxon>Betaproteobacteria</taxon>
        <taxon>Burkholderiales</taxon>
        <taxon>Alcaligenaceae</taxon>
        <taxon>Bordetella</taxon>
    </lineage>
</organism>
<sequence>MSSEDPTPADRDEPPASPRIDARRRVLVQAGLGGWLLPALGATSLLTACGSGSDDDDDAGNGGGDDGGTTPPPAPAKVSSFGLVVLPDTQFYSRYATEETGNQFRKLYGSEPYLAQTQWIVRSAAALKVPFVIHLGDVVDQVGRPQQWEVADTAMKVLEDGGVPYSILAGNHDVLRDIGYDRDPVGGTDADRDLSQEPYLQWFGTERASKQPTFGGRHPSGFHEYHIFEAEGQQFLVLSLSWRASDDALAWASQVLQTHSSLPAILVNHQLLAIDNDSTSPLEVDYGLMLWDRLIRGHDQIFLTLNGHYHGAARLTKTNDFGNPVEEIVVDYQMAYQGGNGLLRFFEFDLTNNRIHALSFSPWVPEKPADTLNEFDQAMLTDANNQFSIEIDFAKRFAGFNPGFKAAAPTNESLAAAATALVLEGFEDRPAPPRTPAANDEDYPHVAETVAHWRFVGGAAGTAVAAGTVIADKSGNNNGMTRAPLDQPAGNPAQLDDLQWSADRHHLSAAPGSVQFRNAGGDRLSYFMTDAAAAINNETFANGYTVEAFIKLDKDWSAQTNAWMNIMARAGRRGNLPGFAGGLPESPPLQFAISNLREVQWEVIPESTVSGQRSSRTNWSGEIMVDTWLHIAVVNDPATRETTMYVEGAPVLRNAIDTVGLATLGLPWAVGAGFWDGGPPGSGFLGALGEIRIVAKPLPPGQWLTARAG</sequence>
<dbReference type="Pfam" id="PF13385">
    <property type="entry name" value="Laminin_G_3"/>
    <property type="match status" value="1"/>
</dbReference>
<reference evidence="4" key="1">
    <citation type="submission" date="2017-05" db="EMBL/GenBank/DDBJ databases">
        <title>Complete and WGS of Bordetella genogroups.</title>
        <authorList>
            <person name="Spilker T."/>
            <person name="Lipuma J."/>
        </authorList>
    </citation>
    <scope>NUCLEOTIDE SEQUENCE [LARGE SCALE GENOMIC DNA]</scope>
    <source>
        <strain evidence="4">AU8256</strain>
    </source>
</reference>
<dbReference type="EMBL" id="NEVT01000008">
    <property type="protein sequence ID" value="OZI72821.1"/>
    <property type="molecule type" value="Genomic_DNA"/>
</dbReference>
<dbReference type="SUPFAM" id="SSF56300">
    <property type="entry name" value="Metallo-dependent phosphatases"/>
    <property type="match status" value="1"/>
</dbReference>
<dbReference type="PANTHER" id="PTHR43143">
    <property type="entry name" value="METALLOPHOSPHOESTERASE, CALCINEURIN SUPERFAMILY"/>
    <property type="match status" value="1"/>
</dbReference>
<dbReference type="InterPro" id="IPR029052">
    <property type="entry name" value="Metallo-depent_PP-like"/>
</dbReference>
<comment type="caution">
    <text evidence="3">The sequence shown here is derived from an EMBL/GenBank/DDBJ whole genome shotgun (WGS) entry which is preliminary data.</text>
</comment>
<proteinExistence type="predicted"/>
<dbReference type="Gene3D" id="2.60.120.200">
    <property type="match status" value="1"/>
</dbReference>
<dbReference type="Pfam" id="PF00149">
    <property type="entry name" value="Metallophos"/>
    <property type="match status" value="1"/>
</dbReference>
<evidence type="ECO:0000259" key="2">
    <source>
        <dbReference type="Pfam" id="PF00149"/>
    </source>
</evidence>
<dbReference type="Proteomes" id="UP000215633">
    <property type="component" value="Unassembled WGS sequence"/>
</dbReference>
<keyword evidence="4" id="KW-1185">Reference proteome</keyword>
<feature type="region of interest" description="Disordered" evidence="1">
    <location>
        <begin position="1"/>
        <end position="22"/>
    </location>
</feature>
<feature type="domain" description="Calcineurin-like phosphoesterase" evidence="2">
    <location>
        <begin position="115"/>
        <end position="299"/>
    </location>
</feature>
<feature type="region of interest" description="Disordered" evidence="1">
    <location>
        <begin position="51"/>
        <end position="76"/>
    </location>
</feature>
<dbReference type="PANTHER" id="PTHR43143:SF5">
    <property type="entry name" value="SECRETED PROTEIN"/>
    <property type="match status" value="1"/>
</dbReference>
<dbReference type="InterPro" id="IPR004843">
    <property type="entry name" value="Calcineurin-like_PHP"/>
</dbReference>
<evidence type="ECO:0000313" key="3">
    <source>
        <dbReference type="EMBL" id="OZI72821.1"/>
    </source>
</evidence>
<feature type="compositionally biased region" description="Basic and acidic residues" evidence="1">
    <location>
        <begin position="8"/>
        <end position="22"/>
    </location>
</feature>
<gene>
    <name evidence="3" type="ORF">CAL24_21385</name>
</gene>
<evidence type="ECO:0000256" key="1">
    <source>
        <dbReference type="SAM" id="MobiDB-lite"/>
    </source>
</evidence>
<evidence type="ECO:0000313" key="4">
    <source>
        <dbReference type="Proteomes" id="UP000215633"/>
    </source>
</evidence>
<dbReference type="InterPro" id="IPR051918">
    <property type="entry name" value="STPP_CPPED1"/>
</dbReference>
<dbReference type="SUPFAM" id="SSF49899">
    <property type="entry name" value="Concanavalin A-like lectins/glucanases"/>
    <property type="match status" value="1"/>
</dbReference>
<dbReference type="RefSeq" id="WP_028355019.1">
    <property type="nucleotide sequence ID" value="NZ_NEVT01000008.1"/>
</dbReference>
<dbReference type="GO" id="GO:0016787">
    <property type="term" value="F:hydrolase activity"/>
    <property type="evidence" value="ECO:0007669"/>
    <property type="project" value="InterPro"/>
</dbReference>
<accession>A0A261VGC3</accession>
<dbReference type="Gene3D" id="3.60.21.10">
    <property type="match status" value="1"/>
</dbReference>
<dbReference type="AlphaFoldDB" id="A0A261VGC3"/>
<name>A0A261VGC3_9BORD</name>
<dbReference type="InterPro" id="IPR013320">
    <property type="entry name" value="ConA-like_dom_sf"/>
</dbReference>
<protein>
    <submittedName>
        <fullName evidence="3">Modulator protein</fullName>
    </submittedName>
</protein>